<accession>A0ABX0I280</accession>
<dbReference type="RefSeq" id="WP_166076337.1">
    <property type="nucleotide sequence ID" value="NZ_JAAJBT010000002.1"/>
</dbReference>
<evidence type="ECO:0000313" key="3">
    <source>
        <dbReference type="Proteomes" id="UP000800984"/>
    </source>
</evidence>
<reference evidence="2 3" key="1">
    <citation type="submission" date="2020-02" db="EMBL/GenBank/DDBJ databases">
        <authorList>
            <person name="Chen W.-M."/>
        </authorList>
    </citation>
    <scope>NUCLEOTIDE SEQUENCE [LARGE SCALE GENOMIC DNA]</scope>
    <source>
        <strain evidence="2 3">KDG-16</strain>
    </source>
</reference>
<comment type="caution">
    <text evidence="2">The sequence shown here is derived from an EMBL/GenBank/DDBJ whole genome shotgun (WGS) entry which is preliminary data.</text>
</comment>
<dbReference type="Proteomes" id="UP000800984">
    <property type="component" value="Unassembled WGS sequence"/>
</dbReference>
<keyword evidence="1" id="KW-0472">Membrane</keyword>
<name>A0ABX0I280_9FLAO</name>
<keyword evidence="1" id="KW-0812">Transmembrane</keyword>
<organism evidence="2 3">
    <name type="scientific">Flavobacterium difficile</name>
    <dbReference type="NCBI Taxonomy" id="2709659"/>
    <lineage>
        <taxon>Bacteria</taxon>
        <taxon>Pseudomonadati</taxon>
        <taxon>Bacteroidota</taxon>
        <taxon>Flavobacteriia</taxon>
        <taxon>Flavobacteriales</taxon>
        <taxon>Flavobacteriaceae</taxon>
        <taxon>Flavobacterium</taxon>
    </lineage>
</organism>
<gene>
    <name evidence="2" type="ORF">G4D72_04040</name>
</gene>
<dbReference type="EMBL" id="JAAJBT010000002">
    <property type="protein sequence ID" value="NHM01281.1"/>
    <property type="molecule type" value="Genomic_DNA"/>
</dbReference>
<feature type="transmembrane region" description="Helical" evidence="1">
    <location>
        <begin position="7"/>
        <end position="29"/>
    </location>
</feature>
<dbReference type="PROSITE" id="PS51257">
    <property type="entry name" value="PROKAR_LIPOPROTEIN"/>
    <property type="match status" value="1"/>
</dbReference>
<keyword evidence="3" id="KW-1185">Reference proteome</keyword>
<evidence type="ECO:0000256" key="1">
    <source>
        <dbReference type="SAM" id="Phobius"/>
    </source>
</evidence>
<sequence>MTIVRKFLVYGILTIVLACSAYIAALYYASFSDGIRTGELIKFSHKGYIFKTWEGELSQGLSGSQKFAFSVMDNQPEVIEQLKANQGKFVKVEYIERYGTFSWWGDTNYYITKVTPEKSPYFNVK</sequence>
<proteinExistence type="predicted"/>
<evidence type="ECO:0000313" key="2">
    <source>
        <dbReference type="EMBL" id="NHM01281.1"/>
    </source>
</evidence>
<protein>
    <submittedName>
        <fullName evidence="2">6-phosphogluconate dehydrogenase</fullName>
    </submittedName>
</protein>
<keyword evidence="1" id="KW-1133">Transmembrane helix</keyword>